<gene>
    <name evidence="2" type="ORF">CLV70_101465</name>
</gene>
<organism evidence="2 3">
    <name type="scientific">Pseudosporangium ferrugineum</name>
    <dbReference type="NCBI Taxonomy" id="439699"/>
    <lineage>
        <taxon>Bacteria</taxon>
        <taxon>Bacillati</taxon>
        <taxon>Actinomycetota</taxon>
        <taxon>Actinomycetes</taxon>
        <taxon>Micromonosporales</taxon>
        <taxon>Micromonosporaceae</taxon>
        <taxon>Pseudosporangium</taxon>
    </lineage>
</organism>
<accession>A0A2T0SIV9</accession>
<name>A0A2T0SIV9_9ACTN</name>
<dbReference type="EMBL" id="PVZG01000001">
    <property type="protein sequence ID" value="PRY33303.1"/>
    <property type="molecule type" value="Genomic_DNA"/>
</dbReference>
<comment type="caution">
    <text evidence="2">The sequence shown here is derived from an EMBL/GenBank/DDBJ whole genome shotgun (WGS) entry which is preliminary data.</text>
</comment>
<feature type="region of interest" description="Disordered" evidence="1">
    <location>
        <begin position="155"/>
        <end position="179"/>
    </location>
</feature>
<dbReference type="AlphaFoldDB" id="A0A2T0SIV9"/>
<reference evidence="2 3" key="1">
    <citation type="submission" date="2018-03" db="EMBL/GenBank/DDBJ databases">
        <title>Genomic Encyclopedia of Archaeal and Bacterial Type Strains, Phase II (KMG-II): from individual species to whole genera.</title>
        <authorList>
            <person name="Goeker M."/>
        </authorList>
    </citation>
    <scope>NUCLEOTIDE SEQUENCE [LARGE SCALE GENOMIC DNA]</scope>
    <source>
        <strain evidence="2 3">DSM 45348</strain>
    </source>
</reference>
<evidence type="ECO:0000313" key="3">
    <source>
        <dbReference type="Proteomes" id="UP000239209"/>
    </source>
</evidence>
<proteinExistence type="predicted"/>
<protein>
    <submittedName>
        <fullName evidence="2">Uncharacterized protein</fullName>
    </submittedName>
</protein>
<evidence type="ECO:0000256" key="1">
    <source>
        <dbReference type="SAM" id="MobiDB-lite"/>
    </source>
</evidence>
<evidence type="ECO:0000313" key="2">
    <source>
        <dbReference type="EMBL" id="PRY33303.1"/>
    </source>
</evidence>
<keyword evidence="3" id="KW-1185">Reference proteome</keyword>
<sequence length="179" mass="19718">MHSCNPYRAGSRPGPEVYAPRVDDLADRLTALTFGGLTRDQVTALLIDTVAAWGEEHGWRVYRRAPSVVTLPPPLDRQHSVLDVAIARPGAAPLVVEVDHTDRRRTVEKLLAEAEEGRIPFWVRWGPGRIAEAPPPIHVIPLRVTRHQGRFSRSDLAAPEHSPLPPGMAEAAELPLPPE</sequence>
<dbReference type="Proteomes" id="UP000239209">
    <property type="component" value="Unassembled WGS sequence"/>
</dbReference>